<dbReference type="Gene3D" id="1.10.150.130">
    <property type="match status" value="1"/>
</dbReference>
<dbReference type="SUPFAM" id="SSF56349">
    <property type="entry name" value="DNA breaking-rejoining enzymes"/>
    <property type="match status" value="1"/>
</dbReference>
<gene>
    <name evidence="4" type="ORF">FIBSPDRAFT_905591</name>
</gene>
<evidence type="ECO:0008006" key="6">
    <source>
        <dbReference type="Google" id="ProtNLM"/>
    </source>
</evidence>
<evidence type="ECO:0000313" key="4">
    <source>
        <dbReference type="EMBL" id="KZP02731.1"/>
    </source>
</evidence>
<dbReference type="Gene3D" id="1.10.443.10">
    <property type="entry name" value="Intergrase catalytic core"/>
    <property type="match status" value="1"/>
</dbReference>
<dbReference type="SUPFAM" id="SSF56672">
    <property type="entry name" value="DNA/RNA polymerases"/>
    <property type="match status" value="1"/>
</dbReference>
<dbReference type="InterPro" id="IPR010998">
    <property type="entry name" value="Integrase_recombinase_N"/>
</dbReference>
<dbReference type="Proteomes" id="UP000076532">
    <property type="component" value="Unassembled WGS sequence"/>
</dbReference>
<keyword evidence="1" id="KW-0238">DNA-binding</keyword>
<evidence type="ECO:0000256" key="2">
    <source>
        <dbReference type="ARBA" id="ARBA00023172"/>
    </source>
</evidence>
<sequence length="1298" mass="143380">MSAHDEPITTVDPLVAQLVAVVERFRKGEIGEFDAHTEIINLVADTAKSNTEIDKSVVANVYLAQITESRANAAVAEDRGRSGFDTRPSPPAEPNRGRKRPNAARSGSESSSSESDSSSDLDREESPKSPRPTKRSRIYQDPSKFPFARSSATQFLDSVTLGDNCRRTRELAGEYALDPKGALWALKYQGAGNPPPLPESEWSRVLANRPVNLDAINTGAFSSELDDKVVHKFGEISISTGSVAKASKVVTTGLEWYHVFDLATEAVVYAFPHRRLEFRVYRDYIQSLFTALHPSSHGCVINLDKAIRKHVSECNHLELSNISSFAALQVAHLTSSGVGASRGATQLQAQARGSGSGGNNEICLSSAASTAAGPTDARTVRRRIELDARSRRPRHFRDLLWDDTSAEITGAAASYSISADPLPGPPDSELMNETNQKTIRDNPDLFKVVCGIDVDRFEELLIGHPNPLFVASVCRGLREGFWPWAEISHDYPVVRECPSRVPAGEHEREFLRAQIEKEIKTERFSPAFGPDLLPGMYEIPVHAVPKAGAVDLFALRMVVDHSSGEFSPNSMITKASIAGVKLDGIKALGTALRVVRRRVKIAKPTQVAIALELWKSDVKAAYRQMPMHPLWQLKQVVNIFGKRYVDRNNNFGGRGSMKIWASFISLVIWIAVVRRFIEILLCFVDDHFGISVGGDLEMYEPYGQLLPADQTKLLLLWDEIKLPHDEEKQICGRILPIVGFTVDINEGTVTMPEEKRDSLAAACAEFGRPRTTKSLRDCQRMLGWLNWALNAYPKLRPGLSGLYAKIAGITDPHTPLRINTEIADELSCDWAVGDDEDICVTMFTDASMGGLGVWFLREHAGFQSGLPCESPSDIIFFFEALAVVCGIWICAHRYRRRRLVCFSDNTNTVDAFASMSAAGPINRLLRFAVDILLEYDIDFRCYYVPGPENGVADALSSAGVCQKMNIAANARQPARLPRPMDRLLLERSILMGMAVDLTTAASYNSAVNSYLTFCKLHNLAPEPTPDTFSLYITWQSTHIDPKSVDSYLSGICNNLEPFYPDIRKIRSSLIVSRTLKGAKRRHGRAVKRKSPLLVSHLLDICTDLANSVLHNDKLFLCMLLCGFCGLHRLGELSNNDNPARRNSAKIVLRSSIDSGPGFFSYLLPGNKTDTAFEGSRIVIKKFRGAPDPRPLLDRYLSSRDSLFRFHPQLFICASGDVPVRSWFLARLRKYAVGNYAGQSLRAGGATALAEAGAPPDLIMAAGRWSSDAFRRYIRKNPVLMYALIGHHSIALNAFVAAG</sequence>
<protein>
    <recommendedName>
        <fullName evidence="6">DNA breaking-rejoining enzyme</fullName>
    </recommendedName>
</protein>
<evidence type="ECO:0000256" key="3">
    <source>
        <dbReference type="SAM" id="MobiDB-lite"/>
    </source>
</evidence>
<dbReference type="OrthoDB" id="3254233at2759"/>
<accession>A0A167TAH7</accession>
<dbReference type="GO" id="GO:0006310">
    <property type="term" value="P:DNA recombination"/>
    <property type="evidence" value="ECO:0007669"/>
    <property type="project" value="UniProtKB-KW"/>
</dbReference>
<proteinExistence type="predicted"/>
<dbReference type="STRING" id="436010.A0A167TAH7"/>
<dbReference type="InterPro" id="IPR013762">
    <property type="entry name" value="Integrase-like_cat_sf"/>
</dbReference>
<dbReference type="PANTHER" id="PTHR34605:SF4">
    <property type="entry name" value="DNA ADENINE METHYLTRANSFERASE"/>
    <property type="match status" value="1"/>
</dbReference>
<dbReference type="InterPro" id="IPR011010">
    <property type="entry name" value="DNA_brk_join_enz"/>
</dbReference>
<evidence type="ECO:0000313" key="5">
    <source>
        <dbReference type="Proteomes" id="UP000076532"/>
    </source>
</evidence>
<name>A0A167TAH7_9AGAM</name>
<dbReference type="PANTHER" id="PTHR34605">
    <property type="entry name" value="PHAGE_INTEGRASE DOMAIN-CONTAINING PROTEIN"/>
    <property type="match status" value="1"/>
</dbReference>
<feature type="region of interest" description="Disordered" evidence="3">
    <location>
        <begin position="72"/>
        <end position="143"/>
    </location>
</feature>
<dbReference type="EMBL" id="KV418345">
    <property type="protein sequence ID" value="KZP02731.1"/>
    <property type="molecule type" value="Genomic_DNA"/>
</dbReference>
<evidence type="ECO:0000256" key="1">
    <source>
        <dbReference type="ARBA" id="ARBA00023125"/>
    </source>
</evidence>
<keyword evidence="2" id="KW-0233">DNA recombination</keyword>
<dbReference type="GO" id="GO:0015074">
    <property type="term" value="P:DNA integration"/>
    <property type="evidence" value="ECO:0007669"/>
    <property type="project" value="InterPro"/>
</dbReference>
<organism evidence="4 5">
    <name type="scientific">Athelia psychrophila</name>
    <dbReference type="NCBI Taxonomy" id="1759441"/>
    <lineage>
        <taxon>Eukaryota</taxon>
        <taxon>Fungi</taxon>
        <taxon>Dikarya</taxon>
        <taxon>Basidiomycota</taxon>
        <taxon>Agaricomycotina</taxon>
        <taxon>Agaricomycetes</taxon>
        <taxon>Agaricomycetidae</taxon>
        <taxon>Atheliales</taxon>
        <taxon>Atheliaceae</taxon>
        <taxon>Athelia</taxon>
    </lineage>
</organism>
<dbReference type="GO" id="GO:0003677">
    <property type="term" value="F:DNA binding"/>
    <property type="evidence" value="ECO:0007669"/>
    <property type="project" value="UniProtKB-KW"/>
</dbReference>
<dbReference type="InterPro" id="IPR052925">
    <property type="entry name" value="Phage_Integrase-like_Recomb"/>
</dbReference>
<feature type="compositionally biased region" description="Low complexity" evidence="3">
    <location>
        <begin position="106"/>
        <end position="116"/>
    </location>
</feature>
<dbReference type="InterPro" id="IPR043502">
    <property type="entry name" value="DNA/RNA_pol_sf"/>
</dbReference>
<keyword evidence="5" id="KW-1185">Reference proteome</keyword>
<reference evidence="4 5" key="1">
    <citation type="journal article" date="2016" name="Mol. Biol. Evol.">
        <title>Comparative Genomics of Early-Diverging Mushroom-Forming Fungi Provides Insights into the Origins of Lignocellulose Decay Capabilities.</title>
        <authorList>
            <person name="Nagy L.G."/>
            <person name="Riley R."/>
            <person name="Tritt A."/>
            <person name="Adam C."/>
            <person name="Daum C."/>
            <person name="Floudas D."/>
            <person name="Sun H."/>
            <person name="Yadav J.S."/>
            <person name="Pangilinan J."/>
            <person name="Larsson K.H."/>
            <person name="Matsuura K."/>
            <person name="Barry K."/>
            <person name="Labutti K."/>
            <person name="Kuo R."/>
            <person name="Ohm R.A."/>
            <person name="Bhattacharya S.S."/>
            <person name="Shirouzu T."/>
            <person name="Yoshinaga Y."/>
            <person name="Martin F.M."/>
            <person name="Grigoriev I.V."/>
            <person name="Hibbett D.S."/>
        </authorList>
    </citation>
    <scope>NUCLEOTIDE SEQUENCE [LARGE SCALE GENOMIC DNA]</scope>
    <source>
        <strain evidence="4 5">CBS 109695</strain>
    </source>
</reference>